<dbReference type="PIRSF" id="PIRSF000077">
    <property type="entry name" value="Thioredoxin"/>
    <property type="match status" value="1"/>
</dbReference>
<name>A0A9P6SZV8_9FUNG</name>
<accession>A0A9P6SZV8</accession>
<reference evidence="5" key="1">
    <citation type="journal article" date="2020" name="Fungal Divers.">
        <title>Resolving the Mortierellaceae phylogeny through synthesis of multi-gene phylogenetics and phylogenomics.</title>
        <authorList>
            <person name="Vandepol N."/>
            <person name="Liber J."/>
            <person name="Desiro A."/>
            <person name="Na H."/>
            <person name="Kennedy M."/>
            <person name="Barry K."/>
            <person name="Grigoriev I.V."/>
            <person name="Miller A.N."/>
            <person name="O'Donnell K."/>
            <person name="Stajich J.E."/>
            <person name="Bonito G."/>
        </authorList>
    </citation>
    <scope>NUCLEOTIDE SEQUENCE</scope>
    <source>
        <strain evidence="5">NRRL 2769</strain>
    </source>
</reference>
<dbReference type="Proteomes" id="UP000703661">
    <property type="component" value="Unassembled WGS sequence"/>
</dbReference>
<dbReference type="CDD" id="cd02947">
    <property type="entry name" value="TRX_family"/>
    <property type="match status" value="1"/>
</dbReference>
<dbReference type="AlphaFoldDB" id="A0A9P6SZV8"/>
<dbReference type="InterPro" id="IPR036249">
    <property type="entry name" value="Thioredoxin-like_sf"/>
</dbReference>
<dbReference type="InterPro" id="IPR005746">
    <property type="entry name" value="Thioredoxin"/>
</dbReference>
<keyword evidence="1 3" id="KW-1015">Disulfide bond</keyword>
<evidence type="ECO:0000313" key="5">
    <source>
        <dbReference type="EMBL" id="KAG0014697.1"/>
    </source>
</evidence>
<evidence type="ECO:0000256" key="1">
    <source>
        <dbReference type="ARBA" id="ARBA00023157"/>
    </source>
</evidence>
<gene>
    <name evidence="5" type="primary">TRX2</name>
    <name evidence="5" type="ORF">BGZ80_010304</name>
</gene>
<dbReference type="InterPro" id="IPR013766">
    <property type="entry name" value="Thioredoxin_domain"/>
</dbReference>
<proteinExistence type="inferred from homology"/>
<dbReference type="PANTHER" id="PTHR46115">
    <property type="entry name" value="THIOREDOXIN-LIKE PROTEIN 1"/>
    <property type="match status" value="1"/>
</dbReference>
<comment type="caution">
    <text evidence="5">The sequence shown here is derived from an EMBL/GenBank/DDBJ whole genome shotgun (WGS) entry which is preliminary data.</text>
</comment>
<keyword evidence="3" id="KW-0676">Redox-active center</keyword>
<evidence type="ECO:0000259" key="4">
    <source>
        <dbReference type="PROSITE" id="PS51352"/>
    </source>
</evidence>
<dbReference type="EMBL" id="JAAAID010000700">
    <property type="protein sequence ID" value="KAG0014697.1"/>
    <property type="molecule type" value="Genomic_DNA"/>
</dbReference>
<comment type="similarity">
    <text evidence="2">Belongs to the thioredoxin family.</text>
</comment>
<dbReference type="SUPFAM" id="SSF52833">
    <property type="entry name" value="Thioredoxin-like"/>
    <property type="match status" value="1"/>
</dbReference>
<dbReference type="Pfam" id="PF00085">
    <property type="entry name" value="Thioredoxin"/>
    <property type="match status" value="1"/>
</dbReference>
<dbReference type="PRINTS" id="PR00421">
    <property type="entry name" value="THIOREDOXIN"/>
</dbReference>
<dbReference type="FunFam" id="3.40.30.10:FF:000245">
    <property type="entry name" value="Thioredoxin"/>
    <property type="match status" value="1"/>
</dbReference>
<evidence type="ECO:0000256" key="3">
    <source>
        <dbReference type="PIRSR" id="PIRSR000077-4"/>
    </source>
</evidence>
<evidence type="ECO:0000313" key="6">
    <source>
        <dbReference type="Proteomes" id="UP000703661"/>
    </source>
</evidence>
<dbReference type="Gene3D" id="3.40.30.10">
    <property type="entry name" value="Glutaredoxin"/>
    <property type="match status" value="1"/>
</dbReference>
<dbReference type="PROSITE" id="PS51352">
    <property type="entry name" value="THIOREDOXIN_2"/>
    <property type="match status" value="1"/>
</dbReference>
<keyword evidence="6" id="KW-1185">Reference proteome</keyword>
<sequence>MVKTIESREEYEKILSSNKKVVIQWSAIWCSHCKAIAPKLAQFDHDYEDITFIKVDIDDLLDVSEEAGLRAMPTIHFFHNGEKFDELVGADDTKLLEHINNLAAAPIA</sequence>
<protein>
    <recommendedName>
        <fullName evidence="2">Thioredoxin</fullName>
    </recommendedName>
</protein>
<evidence type="ECO:0000256" key="2">
    <source>
        <dbReference type="PIRNR" id="PIRNR000077"/>
    </source>
</evidence>
<dbReference type="GO" id="GO:0015035">
    <property type="term" value="F:protein-disulfide reductase activity"/>
    <property type="evidence" value="ECO:0007669"/>
    <property type="project" value="InterPro"/>
</dbReference>
<dbReference type="OrthoDB" id="2121326at2759"/>
<feature type="disulfide bond" description="Redox-active" evidence="3">
    <location>
        <begin position="30"/>
        <end position="33"/>
    </location>
</feature>
<organism evidence="5 6">
    <name type="scientific">Entomortierella chlamydospora</name>
    <dbReference type="NCBI Taxonomy" id="101097"/>
    <lineage>
        <taxon>Eukaryota</taxon>
        <taxon>Fungi</taxon>
        <taxon>Fungi incertae sedis</taxon>
        <taxon>Mucoromycota</taxon>
        <taxon>Mortierellomycotina</taxon>
        <taxon>Mortierellomycetes</taxon>
        <taxon>Mortierellales</taxon>
        <taxon>Mortierellaceae</taxon>
        <taxon>Entomortierella</taxon>
    </lineage>
</organism>
<feature type="domain" description="Thioredoxin" evidence="4">
    <location>
        <begin position="1"/>
        <end position="108"/>
    </location>
</feature>